<evidence type="ECO:0000256" key="1">
    <source>
        <dbReference type="SAM" id="MobiDB-lite"/>
    </source>
</evidence>
<gene>
    <name evidence="3" type="primary">sepH</name>
    <name evidence="3" type="ORF">GCM10009809_39480</name>
</gene>
<feature type="compositionally biased region" description="Low complexity" evidence="1">
    <location>
        <begin position="265"/>
        <end position="279"/>
    </location>
</feature>
<comment type="caution">
    <text evidence="3">The sequence shown here is derived from an EMBL/GenBank/DDBJ whole genome shotgun (WGS) entry which is preliminary data.</text>
</comment>
<dbReference type="InterPro" id="IPR047682">
    <property type="entry name" value="SepH-like"/>
</dbReference>
<feature type="domain" description="DUF3071" evidence="2">
    <location>
        <begin position="1"/>
        <end position="166"/>
    </location>
</feature>
<evidence type="ECO:0000313" key="3">
    <source>
        <dbReference type="EMBL" id="GAA1740022.1"/>
    </source>
</evidence>
<feature type="region of interest" description="Disordered" evidence="1">
    <location>
        <begin position="183"/>
        <end position="421"/>
    </location>
</feature>
<dbReference type="Proteomes" id="UP001501138">
    <property type="component" value="Unassembled WGS sequence"/>
</dbReference>
<organism evidence="3 4">
    <name type="scientific">Isoptericola hypogeus</name>
    <dbReference type="NCBI Taxonomy" id="300179"/>
    <lineage>
        <taxon>Bacteria</taxon>
        <taxon>Bacillati</taxon>
        <taxon>Actinomycetota</taxon>
        <taxon>Actinomycetes</taxon>
        <taxon>Micrococcales</taxon>
        <taxon>Promicromonosporaceae</taxon>
        <taxon>Isoptericola</taxon>
    </lineage>
</organism>
<dbReference type="RefSeq" id="WP_344250562.1">
    <property type="nucleotide sequence ID" value="NZ_BAAAPM010000009.1"/>
</dbReference>
<dbReference type="InterPro" id="IPR021421">
    <property type="entry name" value="DUF3071"/>
</dbReference>
<proteinExistence type="predicted"/>
<sequence>MAELELARLHEDGEHLVLRAPDGAEHSLAISEALRAAVRRDRPRAEALAAQATATMRPRDVQARLRAGATVEELAAESGLPVDHVRRYEWPVAAERDHAVGQVRAHRLTGDGEPVTLGDVADTRLAARGVTSAEAHWSARRDGTAPWVVEVRFSAGDRDRSARWTYDPKGRVVTALDDEARWLGQPDDPVSPEVLGVPSALGRGGPARRSPDLADDATALLLDDLAGRRGQRTSPRPRRPDDAQAPGPAAGARPQAESLHLGLVPAPAGTASSAGPSPDAARDPGPRGEPGAEPGDGAGTEPTGDGHEAPAAEAGASVVDLGSRRAGVRSPEERSTHPSGSRRATDPDGEPSGAARPGVPRTGDVADPEVPAPSVPPAATPGPQPSAPRAGKSAARRPGRKGRPQVPSWDEIVFGGGRPSS</sequence>
<feature type="compositionally biased region" description="Low complexity" evidence="1">
    <location>
        <begin position="243"/>
        <end position="256"/>
    </location>
</feature>
<keyword evidence="4" id="KW-1185">Reference proteome</keyword>
<name>A0ABN2JV47_9MICO</name>
<protein>
    <submittedName>
        <fullName evidence="3">Septation protein SepH</fullName>
    </submittedName>
</protein>
<reference evidence="3 4" key="1">
    <citation type="journal article" date="2019" name="Int. J. Syst. Evol. Microbiol.">
        <title>The Global Catalogue of Microorganisms (GCM) 10K type strain sequencing project: providing services to taxonomists for standard genome sequencing and annotation.</title>
        <authorList>
            <consortium name="The Broad Institute Genomics Platform"/>
            <consortium name="The Broad Institute Genome Sequencing Center for Infectious Disease"/>
            <person name="Wu L."/>
            <person name="Ma J."/>
        </authorList>
    </citation>
    <scope>NUCLEOTIDE SEQUENCE [LARGE SCALE GENOMIC DNA]</scope>
    <source>
        <strain evidence="3 4">JCM 15589</strain>
    </source>
</reference>
<feature type="compositionally biased region" description="Pro residues" evidence="1">
    <location>
        <begin position="370"/>
        <end position="386"/>
    </location>
</feature>
<evidence type="ECO:0000259" key="2">
    <source>
        <dbReference type="Pfam" id="PF11268"/>
    </source>
</evidence>
<dbReference type="EMBL" id="BAAAPM010000009">
    <property type="protein sequence ID" value="GAA1740022.1"/>
    <property type="molecule type" value="Genomic_DNA"/>
</dbReference>
<dbReference type="Pfam" id="PF11268">
    <property type="entry name" value="DUF3071"/>
    <property type="match status" value="1"/>
</dbReference>
<dbReference type="NCBIfam" id="NF040712">
    <property type="entry name" value="SepH"/>
    <property type="match status" value="1"/>
</dbReference>
<accession>A0ABN2JV47</accession>
<evidence type="ECO:0000313" key="4">
    <source>
        <dbReference type="Proteomes" id="UP001501138"/>
    </source>
</evidence>
<feature type="compositionally biased region" description="Basic residues" evidence="1">
    <location>
        <begin position="394"/>
        <end position="403"/>
    </location>
</feature>